<dbReference type="AlphaFoldDB" id="A0A7J5D7S7"/>
<gene>
    <name evidence="2" type="ORF">F8144_31140</name>
</gene>
<dbReference type="Proteomes" id="UP000442990">
    <property type="component" value="Unassembled WGS sequence"/>
</dbReference>
<feature type="region of interest" description="Disordered" evidence="1">
    <location>
        <begin position="1"/>
        <end position="64"/>
    </location>
</feature>
<proteinExistence type="predicted"/>
<protein>
    <submittedName>
        <fullName evidence="2">Uncharacterized protein</fullName>
    </submittedName>
</protein>
<comment type="caution">
    <text evidence="2">The sequence shown here is derived from an EMBL/GenBank/DDBJ whole genome shotgun (WGS) entry which is preliminary data.</text>
</comment>
<accession>A0A7J5D7S7</accession>
<organism evidence="2 3">
    <name type="scientific">Streptomyces triticiradicis</name>
    <dbReference type="NCBI Taxonomy" id="2651189"/>
    <lineage>
        <taxon>Bacteria</taxon>
        <taxon>Bacillati</taxon>
        <taxon>Actinomycetota</taxon>
        <taxon>Actinomycetes</taxon>
        <taxon>Kitasatosporales</taxon>
        <taxon>Streptomycetaceae</taxon>
        <taxon>Streptomyces</taxon>
    </lineage>
</organism>
<evidence type="ECO:0000313" key="2">
    <source>
        <dbReference type="EMBL" id="KAB1981835.1"/>
    </source>
</evidence>
<feature type="compositionally biased region" description="Basic and acidic residues" evidence="1">
    <location>
        <begin position="46"/>
        <end position="58"/>
    </location>
</feature>
<keyword evidence="3" id="KW-1185">Reference proteome</keyword>
<name>A0A7J5D7S7_9ACTN</name>
<evidence type="ECO:0000256" key="1">
    <source>
        <dbReference type="SAM" id="MobiDB-lite"/>
    </source>
</evidence>
<sequence length="64" mass="7193">MERRSPGRHSLGGYRGPPPGRDARRTPGRHARRIRAAPQVTGPRQGRGEPPRLAETRPPHTRRT</sequence>
<dbReference type="EMBL" id="WBKG01000032">
    <property type="protein sequence ID" value="KAB1981835.1"/>
    <property type="molecule type" value="Genomic_DNA"/>
</dbReference>
<reference evidence="2 3" key="1">
    <citation type="submission" date="2019-09" db="EMBL/GenBank/DDBJ databases">
        <title>Isolation and identification of active actinomycetes.</title>
        <authorList>
            <person name="Yu Z."/>
            <person name="Han C."/>
            <person name="Yu B."/>
        </authorList>
    </citation>
    <scope>NUCLEOTIDE SEQUENCE [LARGE SCALE GENOMIC DNA]</scope>
    <source>
        <strain evidence="2 3">NEAU-H2</strain>
    </source>
</reference>
<feature type="compositionally biased region" description="Basic residues" evidence="1">
    <location>
        <begin position="26"/>
        <end position="35"/>
    </location>
</feature>
<evidence type="ECO:0000313" key="3">
    <source>
        <dbReference type="Proteomes" id="UP000442990"/>
    </source>
</evidence>